<dbReference type="EMBL" id="JBBWWR010000014">
    <property type="protein sequence ID" value="KAK8953002.1"/>
    <property type="molecule type" value="Genomic_DNA"/>
</dbReference>
<proteinExistence type="predicted"/>
<gene>
    <name evidence="2" type="ORF">KSP40_PGU021773</name>
</gene>
<protein>
    <submittedName>
        <fullName evidence="2">Calcium-transporting ATPase 4, plasma membrane-type</fullName>
    </submittedName>
</protein>
<dbReference type="InterPro" id="IPR024750">
    <property type="entry name" value="Ca_ATPase_N_dom"/>
</dbReference>
<feature type="domain" description="Calcium-transporting P-type ATPase N-terminal autoinhibitory" evidence="1">
    <location>
        <begin position="5"/>
        <end position="50"/>
    </location>
</feature>
<organism evidence="2 3">
    <name type="scientific">Platanthera guangdongensis</name>
    <dbReference type="NCBI Taxonomy" id="2320717"/>
    <lineage>
        <taxon>Eukaryota</taxon>
        <taxon>Viridiplantae</taxon>
        <taxon>Streptophyta</taxon>
        <taxon>Embryophyta</taxon>
        <taxon>Tracheophyta</taxon>
        <taxon>Spermatophyta</taxon>
        <taxon>Magnoliopsida</taxon>
        <taxon>Liliopsida</taxon>
        <taxon>Asparagales</taxon>
        <taxon>Orchidaceae</taxon>
        <taxon>Orchidoideae</taxon>
        <taxon>Orchideae</taxon>
        <taxon>Orchidinae</taxon>
        <taxon>Platanthera</taxon>
    </lineage>
</organism>
<dbReference type="Pfam" id="PF12515">
    <property type="entry name" value="CaATP_NAI"/>
    <property type="match status" value="1"/>
</dbReference>
<reference evidence="2 3" key="1">
    <citation type="journal article" date="2022" name="Nat. Plants">
        <title>Genomes of leafy and leafless Platanthera orchids illuminate the evolution of mycoheterotrophy.</title>
        <authorList>
            <person name="Li M.H."/>
            <person name="Liu K.W."/>
            <person name="Li Z."/>
            <person name="Lu H.C."/>
            <person name="Ye Q.L."/>
            <person name="Zhang D."/>
            <person name="Wang J.Y."/>
            <person name="Li Y.F."/>
            <person name="Zhong Z.M."/>
            <person name="Liu X."/>
            <person name="Yu X."/>
            <person name="Liu D.K."/>
            <person name="Tu X.D."/>
            <person name="Liu B."/>
            <person name="Hao Y."/>
            <person name="Liao X.Y."/>
            <person name="Jiang Y.T."/>
            <person name="Sun W.H."/>
            <person name="Chen J."/>
            <person name="Chen Y.Q."/>
            <person name="Ai Y."/>
            <person name="Zhai J.W."/>
            <person name="Wu S.S."/>
            <person name="Zhou Z."/>
            <person name="Hsiao Y.Y."/>
            <person name="Wu W.L."/>
            <person name="Chen Y.Y."/>
            <person name="Lin Y.F."/>
            <person name="Hsu J.L."/>
            <person name="Li C.Y."/>
            <person name="Wang Z.W."/>
            <person name="Zhao X."/>
            <person name="Zhong W.Y."/>
            <person name="Ma X.K."/>
            <person name="Ma L."/>
            <person name="Huang J."/>
            <person name="Chen G.Z."/>
            <person name="Huang M.Z."/>
            <person name="Huang L."/>
            <person name="Peng D.H."/>
            <person name="Luo Y.B."/>
            <person name="Zou S.Q."/>
            <person name="Chen S.P."/>
            <person name="Lan S."/>
            <person name="Tsai W.C."/>
            <person name="Van de Peer Y."/>
            <person name="Liu Z.J."/>
        </authorList>
    </citation>
    <scope>NUCLEOTIDE SEQUENCE [LARGE SCALE GENOMIC DNA]</scope>
    <source>
        <strain evidence="2">Lor288</strain>
    </source>
</reference>
<dbReference type="Proteomes" id="UP001412067">
    <property type="component" value="Unassembled WGS sequence"/>
</dbReference>
<name>A0ABR2LWW9_9ASPA</name>
<evidence type="ECO:0000313" key="2">
    <source>
        <dbReference type="EMBL" id="KAK8953002.1"/>
    </source>
</evidence>
<dbReference type="Gene3D" id="1.20.5.170">
    <property type="match status" value="1"/>
</dbReference>
<keyword evidence="3" id="KW-1185">Reference proteome</keyword>
<evidence type="ECO:0000313" key="3">
    <source>
        <dbReference type="Proteomes" id="UP001412067"/>
    </source>
</evidence>
<sequence>MERFLKENFDYPAKNSSEEVHLRWRRAVGKIVLNRKRRFRMVADLDKRSEGEARRRSIQICHFCWCGAIASNSRQPDNIGRTILVLLYNPVWSSLYNRSGIGEGKKSVAWFASIEVLL</sequence>
<evidence type="ECO:0000259" key="1">
    <source>
        <dbReference type="Pfam" id="PF12515"/>
    </source>
</evidence>
<accession>A0ABR2LWW9</accession>
<comment type="caution">
    <text evidence="2">The sequence shown here is derived from an EMBL/GenBank/DDBJ whole genome shotgun (WGS) entry which is preliminary data.</text>
</comment>